<dbReference type="Gene3D" id="1.10.260.40">
    <property type="entry name" value="lambda repressor-like DNA-binding domains"/>
    <property type="match status" value="1"/>
</dbReference>
<dbReference type="Proteomes" id="UP000198480">
    <property type="component" value="Unassembled WGS sequence"/>
</dbReference>
<keyword evidence="1" id="KW-0238">DNA-binding</keyword>
<accession>A0A239FA54</accession>
<dbReference type="GO" id="GO:0005829">
    <property type="term" value="C:cytosol"/>
    <property type="evidence" value="ECO:0007669"/>
    <property type="project" value="TreeGrafter"/>
</dbReference>
<gene>
    <name evidence="4" type="ORF">SAMN06295967_11220</name>
</gene>
<evidence type="ECO:0000313" key="5">
    <source>
        <dbReference type="Proteomes" id="UP000198480"/>
    </source>
</evidence>
<dbReference type="RefSeq" id="WP_170932492.1">
    <property type="nucleotide sequence ID" value="NZ_FZOK01000012.1"/>
</dbReference>
<feature type="transmembrane region" description="Helical" evidence="2">
    <location>
        <begin position="99"/>
        <end position="116"/>
    </location>
</feature>
<dbReference type="InterPro" id="IPR010982">
    <property type="entry name" value="Lambda_DNA-bd_dom_sf"/>
</dbReference>
<protein>
    <submittedName>
        <fullName evidence="4">Helix-turn-helix</fullName>
    </submittedName>
</protein>
<dbReference type="InterPro" id="IPR001387">
    <property type="entry name" value="Cro/C1-type_HTH"/>
</dbReference>
<keyword evidence="5" id="KW-1185">Reference proteome</keyword>
<dbReference type="Pfam" id="PF01381">
    <property type="entry name" value="HTH_3"/>
    <property type="match status" value="1"/>
</dbReference>
<sequence>MNLGEQIKKVRTVQNLTQSQLAEKTGVSLRTIQRIEKDEVQPSSYSLQQLEKALSIDLKKEDTIQEMPSQKVYNISLNINTTEMRELIKDLKKLIGKHWKILLAIILLLLFLKNYTEIKSGLLDGWSKQ</sequence>
<dbReference type="AlphaFoldDB" id="A0A239FA54"/>
<reference evidence="5" key="1">
    <citation type="submission" date="2017-06" db="EMBL/GenBank/DDBJ databases">
        <authorList>
            <person name="Varghese N."/>
            <person name="Submissions S."/>
        </authorList>
    </citation>
    <scope>NUCLEOTIDE SEQUENCE [LARGE SCALE GENOMIC DNA]</scope>
    <source>
        <strain evidence="5">5C</strain>
    </source>
</reference>
<keyword evidence="2" id="KW-0472">Membrane</keyword>
<dbReference type="PANTHER" id="PTHR46797:SF1">
    <property type="entry name" value="METHYLPHOSPHONATE SYNTHASE"/>
    <property type="match status" value="1"/>
</dbReference>
<evidence type="ECO:0000313" key="4">
    <source>
        <dbReference type="EMBL" id="SNS53920.1"/>
    </source>
</evidence>
<dbReference type="GO" id="GO:0003700">
    <property type="term" value="F:DNA-binding transcription factor activity"/>
    <property type="evidence" value="ECO:0007669"/>
    <property type="project" value="TreeGrafter"/>
</dbReference>
<organism evidence="4 5">
    <name type="scientific">Belliella buryatensis</name>
    <dbReference type="NCBI Taxonomy" id="1500549"/>
    <lineage>
        <taxon>Bacteria</taxon>
        <taxon>Pseudomonadati</taxon>
        <taxon>Bacteroidota</taxon>
        <taxon>Cytophagia</taxon>
        <taxon>Cytophagales</taxon>
        <taxon>Cyclobacteriaceae</taxon>
        <taxon>Belliella</taxon>
    </lineage>
</organism>
<keyword evidence="2" id="KW-1133">Transmembrane helix</keyword>
<proteinExistence type="predicted"/>
<feature type="domain" description="HTH cro/C1-type" evidence="3">
    <location>
        <begin position="7"/>
        <end position="61"/>
    </location>
</feature>
<dbReference type="PROSITE" id="PS50943">
    <property type="entry name" value="HTH_CROC1"/>
    <property type="match status" value="1"/>
</dbReference>
<keyword evidence="2" id="KW-0812">Transmembrane</keyword>
<dbReference type="InterPro" id="IPR050807">
    <property type="entry name" value="TransReg_Diox_bact_type"/>
</dbReference>
<evidence type="ECO:0000256" key="2">
    <source>
        <dbReference type="SAM" id="Phobius"/>
    </source>
</evidence>
<dbReference type="SMART" id="SM00530">
    <property type="entry name" value="HTH_XRE"/>
    <property type="match status" value="1"/>
</dbReference>
<name>A0A239FA54_9BACT</name>
<dbReference type="EMBL" id="FZOK01000012">
    <property type="protein sequence ID" value="SNS53920.1"/>
    <property type="molecule type" value="Genomic_DNA"/>
</dbReference>
<dbReference type="SUPFAM" id="SSF47413">
    <property type="entry name" value="lambda repressor-like DNA-binding domains"/>
    <property type="match status" value="1"/>
</dbReference>
<dbReference type="CDD" id="cd00093">
    <property type="entry name" value="HTH_XRE"/>
    <property type="match status" value="1"/>
</dbReference>
<dbReference type="GO" id="GO:0003677">
    <property type="term" value="F:DNA binding"/>
    <property type="evidence" value="ECO:0007669"/>
    <property type="project" value="UniProtKB-KW"/>
</dbReference>
<evidence type="ECO:0000259" key="3">
    <source>
        <dbReference type="PROSITE" id="PS50943"/>
    </source>
</evidence>
<dbReference type="PANTHER" id="PTHR46797">
    <property type="entry name" value="HTH-TYPE TRANSCRIPTIONAL REGULATOR"/>
    <property type="match status" value="1"/>
</dbReference>
<evidence type="ECO:0000256" key="1">
    <source>
        <dbReference type="ARBA" id="ARBA00023125"/>
    </source>
</evidence>